<dbReference type="Proteomes" id="UP000177876">
    <property type="component" value="Unassembled WGS sequence"/>
</dbReference>
<comment type="caution">
    <text evidence="3">The sequence shown here is derived from an EMBL/GenBank/DDBJ whole genome shotgun (WGS) entry which is preliminary data.</text>
</comment>
<dbReference type="STRING" id="1797197.A2Y75_10235"/>
<dbReference type="Pfam" id="PF07676">
    <property type="entry name" value="PD40"/>
    <property type="match status" value="1"/>
</dbReference>
<dbReference type="PROSITE" id="PS51257">
    <property type="entry name" value="PROKAR_LIPOPROTEIN"/>
    <property type="match status" value="1"/>
</dbReference>
<dbReference type="AlphaFoldDB" id="A0A1F2WNW9"/>
<dbReference type="EMBL" id="MELK01000021">
    <property type="protein sequence ID" value="OFW58555.1"/>
    <property type="molecule type" value="Genomic_DNA"/>
</dbReference>
<name>A0A1F2WNW9_9ACTN</name>
<evidence type="ECO:0000313" key="4">
    <source>
        <dbReference type="Proteomes" id="UP000177876"/>
    </source>
</evidence>
<organism evidence="3 4">
    <name type="scientific">Candidatus Solincola sediminis</name>
    <dbReference type="NCBI Taxonomy" id="1797199"/>
    <lineage>
        <taxon>Bacteria</taxon>
        <taxon>Bacillati</taxon>
        <taxon>Actinomycetota</taxon>
        <taxon>Candidatus Geothermincolia</taxon>
        <taxon>Candidatus Geothermincolales</taxon>
        <taxon>Candidatus Geothermincolaceae</taxon>
        <taxon>Candidatus Solincola</taxon>
    </lineage>
</organism>
<dbReference type="Gene3D" id="2.120.10.30">
    <property type="entry name" value="TolB, C-terminal domain"/>
    <property type="match status" value="2"/>
</dbReference>
<protein>
    <recommendedName>
        <fullName evidence="5">Dipeptidylpeptidase IV N-terminal domain-containing protein</fullName>
    </recommendedName>
</protein>
<reference evidence="3 4" key="1">
    <citation type="journal article" date="2016" name="Nat. Commun.">
        <title>Thousands of microbial genomes shed light on interconnected biogeochemical processes in an aquifer system.</title>
        <authorList>
            <person name="Anantharaman K."/>
            <person name="Brown C.T."/>
            <person name="Hug L.A."/>
            <person name="Sharon I."/>
            <person name="Castelle C.J."/>
            <person name="Probst A.J."/>
            <person name="Thomas B.C."/>
            <person name="Singh A."/>
            <person name="Wilkins M.J."/>
            <person name="Karaoz U."/>
            <person name="Brodie E.L."/>
            <person name="Williams K.H."/>
            <person name="Hubbard S.S."/>
            <person name="Banfield J.F."/>
        </authorList>
    </citation>
    <scope>NUCLEOTIDE SEQUENCE [LARGE SCALE GENOMIC DNA]</scope>
</reference>
<dbReference type="InterPro" id="IPR011042">
    <property type="entry name" value="6-blade_b-propeller_TolB-like"/>
</dbReference>
<feature type="region of interest" description="Disordered" evidence="2">
    <location>
        <begin position="323"/>
        <end position="347"/>
    </location>
</feature>
<evidence type="ECO:0000256" key="2">
    <source>
        <dbReference type="SAM" id="MobiDB-lite"/>
    </source>
</evidence>
<accession>A0A1F2WNW9</accession>
<gene>
    <name evidence="3" type="ORF">A2Y75_10235</name>
</gene>
<evidence type="ECO:0000256" key="1">
    <source>
        <dbReference type="ARBA" id="ARBA00009820"/>
    </source>
</evidence>
<evidence type="ECO:0000313" key="3">
    <source>
        <dbReference type="EMBL" id="OFW58555.1"/>
    </source>
</evidence>
<dbReference type="SUPFAM" id="SSF69304">
    <property type="entry name" value="Tricorn protease N-terminal domain"/>
    <property type="match status" value="1"/>
</dbReference>
<dbReference type="InterPro" id="IPR011659">
    <property type="entry name" value="WD40"/>
</dbReference>
<dbReference type="PANTHER" id="PTHR36842">
    <property type="entry name" value="PROTEIN TOLB HOMOLOG"/>
    <property type="match status" value="1"/>
</dbReference>
<dbReference type="PANTHER" id="PTHR36842:SF1">
    <property type="entry name" value="PROTEIN TOLB"/>
    <property type="match status" value="1"/>
</dbReference>
<sequence>METRRKKSILLITLVILALLAVTLASCKASKSEDGNETNNTSDSEDQNKITGATGFQGIAIARDGYIALADPDGSNERRLTSQSAGYKDLSFSPSGDRVAATKVVSDSMPQLVLIAVEGGIETDVSWTNPDYSAAWIKAGVDPWFGNISWASDDILYCTGVKNVNDQQKLLVVKYVLSEHQITVIKEDAKDPAISPDGKKLAYIHKSADFMQTQGRNWAAEDFGDLVMQDLAGETSKTLRGNIFEAVFTPESEHMAVVYFDEPDTALQLTDLEGTRLYTLSHIGPSGTISHPSFSPAGDRLIANRGWTETPGQAMQQTIFTCASNADNPTPNDLGKGRDPSWSPATQ</sequence>
<comment type="similarity">
    <text evidence="1">Belongs to the TolB family.</text>
</comment>
<proteinExistence type="inferred from homology"/>
<evidence type="ECO:0008006" key="5">
    <source>
        <dbReference type="Google" id="ProtNLM"/>
    </source>
</evidence>